<proteinExistence type="predicted"/>
<reference evidence="1" key="1">
    <citation type="submission" date="2020-08" db="EMBL/GenBank/DDBJ databases">
        <title>Genome sequencing and assembly of the red palm weevil Rhynchophorus ferrugineus.</title>
        <authorList>
            <person name="Dias G.B."/>
            <person name="Bergman C.M."/>
            <person name="Manee M."/>
        </authorList>
    </citation>
    <scope>NUCLEOTIDE SEQUENCE</scope>
    <source>
        <strain evidence="1">AA-2017</strain>
        <tissue evidence="1">Whole larva</tissue>
    </source>
</reference>
<evidence type="ECO:0000313" key="1">
    <source>
        <dbReference type="EMBL" id="KAF7285708.1"/>
    </source>
</evidence>
<comment type="caution">
    <text evidence="1">The sequence shown here is derived from an EMBL/GenBank/DDBJ whole genome shotgun (WGS) entry which is preliminary data.</text>
</comment>
<gene>
    <name evidence="1" type="ORF">GWI33_010203</name>
</gene>
<accession>A0A834IV92</accession>
<organism evidence="1 2">
    <name type="scientific">Rhynchophorus ferrugineus</name>
    <name type="common">Red palm weevil</name>
    <name type="synonym">Curculio ferrugineus</name>
    <dbReference type="NCBI Taxonomy" id="354439"/>
    <lineage>
        <taxon>Eukaryota</taxon>
        <taxon>Metazoa</taxon>
        <taxon>Ecdysozoa</taxon>
        <taxon>Arthropoda</taxon>
        <taxon>Hexapoda</taxon>
        <taxon>Insecta</taxon>
        <taxon>Pterygota</taxon>
        <taxon>Neoptera</taxon>
        <taxon>Endopterygota</taxon>
        <taxon>Coleoptera</taxon>
        <taxon>Polyphaga</taxon>
        <taxon>Cucujiformia</taxon>
        <taxon>Curculionidae</taxon>
        <taxon>Dryophthorinae</taxon>
        <taxon>Rhynchophorus</taxon>
    </lineage>
</organism>
<dbReference type="Proteomes" id="UP000625711">
    <property type="component" value="Unassembled WGS sequence"/>
</dbReference>
<name>A0A834IV92_RHYFE</name>
<evidence type="ECO:0000313" key="2">
    <source>
        <dbReference type="Proteomes" id="UP000625711"/>
    </source>
</evidence>
<protein>
    <submittedName>
        <fullName evidence="1">Uncharacterized protein</fullName>
    </submittedName>
</protein>
<dbReference type="EMBL" id="JAACXV010000047">
    <property type="protein sequence ID" value="KAF7285708.1"/>
    <property type="molecule type" value="Genomic_DNA"/>
</dbReference>
<sequence>MSSEIWEKHCETHRERKEKNERGVVHCFIVAFSRKKASQRSDHDLRVKGISMFMEPNYTYRQLWERVSRKKNFITIPFPLNYQLSNTASRNNFFQVALSSCGQRQIAPAPHQSVAIPLTVQSSVGALLNTATPPVGDPRSSNTKTVDIKGTGLAFDTRANLNFNQRPVSRRLLRRLWFQPCLHSRSFWCVSDFRQQ</sequence>
<dbReference type="AlphaFoldDB" id="A0A834IV92"/>
<keyword evidence="2" id="KW-1185">Reference proteome</keyword>